<organism evidence="3 4">
    <name type="scientific">Dongia sedimenti</name>
    <dbReference type="NCBI Taxonomy" id="3064282"/>
    <lineage>
        <taxon>Bacteria</taxon>
        <taxon>Pseudomonadati</taxon>
        <taxon>Pseudomonadota</taxon>
        <taxon>Alphaproteobacteria</taxon>
        <taxon>Rhodospirillales</taxon>
        <taxon>Dongiaceae</taxon>
        <taxon>Dongia</taxon>
    </lineage>
</organism>
<feature type="transmembrane region" description="Helical" evidence="1">
    <location>
        <begin position="232"/>
        <end position="249"/>
    </location>
</feature>
<dbReference type="PANTHER" id="PTHR22911:SF76">
    <property type="entry name" value="EAMA DOMAIN-CONTAINING PROTEIN"/>
    <property type="match status" value="1"/>
</dbReference>
<dbReference type="EMBL" id="JAUYVI010000002">
    <property type="protein sequence ID" value="MDQ7247223.1"/>
    <property type="molecule type" value="Genomic_DNA"/>
</dbReference>
<reference evidence="4" key="1">
    <citation type="submission" date="2023-08" db="EMBL/GenBank/DDBJ databases">
        <title>Rhodospirillaceae gen. nov., a novel taxon isolated from the Yangtze River Yuezi River estuary sludge.</title>
        <authorList>
            <person name="Ruan L."/>
        </authorList>
    </citation>
    <scope>NUCLEOTIDE SEQUENCE [LARGE SCALE GENOMIC DNA]</scope>
    <source>
        <strain evidence="4">R-7</strain>
    </source>
</reference>
<feature type="transmembrane region" description="Helical" evidence="1">
    <location>
        <begin position="143"/>
        <end position="159"/>
    </location>
</feature>
<protein>
    <submittedName>
        <fullName evidence="3">DMT family transporter</fullName>
    </submittedName>
</protein>
<dbReference type="InterPro" id="IPR037185">
    <property type="entry name" value="EmrE-like"/>
</dbReference>
<dbReference type="SUPFAM" id="SSF103481">
    <property type="entry name" value="Multidrug resistance efflux transporter EmrE"/>
    <property type="match status" value="2"/>
</dbReference>
<keyword evidence="1" id="KW-1133">Transmembrane helix</keyword>
<feature type="domain" description="EamA" evidence="2">
    <location>
        <begin position="176"/>
        <end position="306"/>
    </location>
</feature>
<feature type="transmembrane region" description="Helical" evidence="1">
    <location>
        <begin position="20"/>
        <end position="41"/>
    </location>
</feature>
<dbReference type="InterPro" id="IPR000620">
    <property type="entry name" value="EamA_dom"/>
</dbReference>
<feature type="transmembrane region" description="Helical" evidence="1">
    <location>
        <begin position="261"/>
        <end position="284"/>
    </location>
</feature>
<keyword evidence="1" id="KW-0472">Membrane</keyword>
<feature type="transmembrane region" description="Helical" evidence="1">
    <location>
        <begin position="89"/>
        <end position="107"/>
    </location>
</feature>
<dbReference type="Pfam" id="PF00892">
    <property type="entry name" value="EamA"/>
    <property type="match status" value="2"/>
</dbReference>
<feature type="transmembrane region" description="Helical" evidence="1">
    <location>
        <begin position="290"/>
        <end position="306"/>
    </location>
</feature>
<feature type="transmembrane region" description="Helical" evidence="1">
    <location>
        <begin position="171"/>
        <end position="190"/>
    </location>
</feature>
<dbReference type="PANTHER" id="PTHR22911">
    <property type="entry name" value="ACYL-MALONYL CONDENSING ENZYME-RELATED"/>
    <property type="match status" value="1"/>
</dbReference>
<dbReference type="Proteomes" id="UP001230156">
    <property type="component" value="Unassembled WGS sequence"/>
</dbReference>
<evidence type="ECO:0000313" key="3">
    <source>
        <dbReference type="EMBL" id="MDQ7247223.1"/>
    </source>
</evidence>
<gene>
    <name evidence="3" type="ORF">Q8A70_06080</name>
</gene>
<dbReference type="RefSeq" id="WP_379954625.1">
    <property type="nucleotide sequence ID" value="NZ_JAUYVI010000002.1"/>
</dbReference>
<keyword evidence="1" id="KW-0812">Transmembrane</keyword>
<evidence type="ECO:0000259" key="2">
    <source>
        <dbReference type="Pfam" id="PF00892"/>
    </source>
</evidence>
<name>A0ABU0YKF5_9PROT</name>
<sequence length="318" mass="34037">MPDSGVPKSGRSIETTHRPVDHWALPVLIFAAGLISFSGIFVKLSEVGPTSTGFYRMALALPFFLLWMQRDASSRSDPGFIPRDRRAMLFAMLAGLALAADLIAWHWCLRMTTVATATLLGNTTPIWVALGGFLFLGERFRPLFLIGLALAMLGTWGLIAGGSKPVDIKDAYVLGLGLFTGLAYAGYFRFGTAARQRGLSTAQVMFWGAVSASIVLLPVALATEDAVLPQNLHAWAVVLGLAFLSQVLGQSSINWAMGHLPAAFSSLTLLMNPMFAAICAWPILGEALTPLQMLAGIAVVGGILLARRAHTVTRRPST</sequence>
<keyword evidence="4" id="KW-1185">Reference proteome</keyword>
<feature type="transmembrane region" description="Helical" evidence="1">
    <location>
        <begin position="53"/>
        <end position="68"/>
    </location>
</feature>
<feature type="transmembrane region" description="Helical" evidence="1">
    <location>
        <begin position="113"/>
        <end position="136"/>
    </location>
</feature>
<proteinExistence type="predicted"/>
<feature type="domain" description="EamA" evidence="2">
    <location>
        <begin position="27"/>
        <end position="158"/>
    </location>
</feature>
<accession>A0ABU0YKF5</accession>
<evidence type="ECO:0000256" key="1">
    <source>
        <dbReference type="SAM" id="Phobius"/>
    </source>
</evidence>
<evidence type="ECO:0000313" key="4">
    <source>
        <dbReference type="Proteomes" id="UP001230156"/>
    </source>
</evidence>
<comment type="caution">
    <text evidence="3">The sequence shown here is derived from an EMBL/GenBank/DDBJ whole genome shotgun (WGS) entry which is preliminary data.</text>
</comment>
<feature type="transmembrane region" description="Helical" evidence="1">
    <location>
        <begin position="202"/>
        <end position="220"/>
    </location>
</feature>